<dbReference type="AlphaFoldDB" id="A0A7J6Y4T9"/>
<name>A0A7J6Y4T9_TRYCR</name>
<reference evidence="1 2" key="1">
    <citation type="journal article" date="2019" name="Genome Biol. Evol.">
        <title>Nanopore Sequencing Significantly Improves Genome Assembly of the Protozoan Parasite Trypanosoma cruzi.</title>
        <authorList>
            <person name="Diaz-Viraque F."/>
            <person name="Pita S."/>
            <person name="Greif G."/>
            <person name="de Souza R.C.M."/>
            <person name="Iraola G."/>
            <person name="Robello C."/>
        </authorList>
    </citation>
    <scope>NUCLEOTIDE SEQUENCE [LARGE SCALE GENOMIC DNA]</scope>
    <source>
        <strain evidence="1 2">Berenice</strain>
    </source>
</reference>
<dbReference type="VEuPathDB" id="TriTrypDB:ECC02_005558"/>
<organism evidence="1 2">
    <name type="scientific">Trypanosoma cruzi</name>
    <dbReference type="NCBI Taxonomy" id="5693"/>
    <lineage>
        <taxon>Eukaryota</taxon>
        <taxon>Discoba</taxon>
        <taxon>Euglenozoa</taxon>
        <taxon>Kinetoplastea</taxon>
        <taxon>Metakinetoplastina</taxon>
        <taxon>Trypanosomatida</taxon>
        <taxon>Trypanosomatidae</taxon>
        <taxon>Trypanosoma</taxon>
        <taxon>Schizotrypanum</taxon>
    </lineage>
</organism>
<evidence type="ECO:0000313" key="1">
    <source>
        <dbReference type="EMBL" id="KAF5221495.1"/>
    </source>
</evidence>
<dbReference type="Proteomes" id="UP000583944">
    <property type="component" value="Unassembled WGS sequence"/>
</dbReference>
<proteinExistence type="predicted"/>
<dbReference type="EMBL" id="JABDHM010000037">
    <property type="protein sequence ID" value="KAF5221495.1"/>
    <property type="molecule type" value="Genomic_DNA"/>
</dbReference>
<sequence>MAVVKFQHAGVSHRVEGRDCLLIHDVHHARCHVVLLRRQNKSLRALSSCQNDLPHLAFSKQSQKAFGEGLIFLLALLFNGLVPLRRLVKARVVFCEVNKPFVAEVLHLRDDVLINSIRHEKNLHVTLQRLFNVRRLPHLLNRVTCEEVNVLLFWLHAVCVLLQANKGAVTLCGCVTQQLREAAAVVGILENAETDMFAKLSPELWIQGLLAFIVI</sequence>
<comment type="caution">
    <text evidence="1">The sequence shown here is derived from an EMBL/GenBank/DDBJ whole genome shotgun (WGS) entry which is preliminary data.</text>
</comment>
<evidence type="ECO:0000313" key="2">
    <source>
        <dbReference type="Proteomes" id="UP000583944"/>
    </source>
</evidence>
<gene>
    <name evidence="1" type="ORF">ECC02_005558</name>
</gene>
<accession>A0A7J6Y4T9</accession>
<protein>
    <submittedName>
        <fullName evidence="1">Uncharacterized protein</fullName>
    </submittedName>
</protein>